<name>A0A562NNW9_9RHOB</name>
<dbReference type="OrthoDB" id="3762237at2"/>
<organism evidence="1 2">
    <name type="scientific">Paracoccus sulfuroxidans</name>
    <dbReference type="NCBI Taxonomy" id="384678"/>
    <lineage>
        <taxon>Bacteria</taxon>
        <taxon>Pseudomonadati</taxon>
        <taxon>Pseudomonadota</taxon>
        <taxon>Alphaproteobacteria</taxon>
        <taxon>Rhodobacterales</taxon>
        <taxon>Paracoccaceae</taxon>
        <taxon>Paracoccus</taxon>
    </lineage>
</organism>
<dbReference type="Pfam" id="PF06314">
    <property type="entry name" value="ADC"/>
    <property type="match status" value="1"/>
</dbReference>
<evidence type="ECO:0000313" key="1">
    <source>
        <dbReference type="EMBL" id="TWI33884.1"/>
    </source>
</evidence>
<dbReference type="Proteomes" id="UP000316225">
    <property type="component" value="Unassembled WGS sequence"/>
</dbReference>
<accession>A0A562NNW9</accession>
<gene>
    <name evidence="1" type="ORF">IQ24_02251</name>
</gene>
<dbReference type="GO" id="GO:0016829">
    <property type="term" value="F:lyase activity"/>
    <property type="evidence" value="ECO:0007669"/>
    <property type="project" value="InterPro"/>
</dbReference>
<protein>
    <submittedName>
        <fullName evidence="1">Acetoacetate decarboxylase</fullName>
    </submittedName>
</protein>
<comment type="caution">
    <text evidence="1">The sequence shown here is derived from an EMBL/GenBank/DDBJ whole genome shotgun (WGS) entry which is preliminary data.</text>
</comment>
<dbReference type="InterPro" id="IPR023375">
    <property type="entry name" value="ADC_dom_sf"/>
</dbReference>
<dbReference type="AlphaFoldDB" id="A0A562NNW9"/>
<sequence length="306" mass="33950">MLNAFGSKDFVEVEFAGQQVKVPAGGYYDRFRSNPDLEVVARDPAAGNIDFFRRLPKHQAQTAIGPVWTPNFYYRASTVQTLFLASAAKLSALLPEPLQPLKPFPGFGLVALTWFSYHVCDNDPYNEVSIAVVIRQPGSRSPGVVHMIDALRRRTFHAHVLALPVDTEIARLRGAFGYQLPKWLAPIELNIDREVTASILNMGGRTDLALRAPMPRLKQVPSQSSITTNISVGLLNGEWAQTVVQSNNLSFAQRLLPRDVVVERGEGPMSELLDGLGAGRILRFDVVKDTQMALHMPRPLHAFDRN</sequence>
<reference evidence="1 2" key="1">
    <citation type="journal article" date="2015" name="Stand. Genomic Sci.">
        <title>Genomic Encyclopedia of Bacterial and Archaeal Type Strains, Phase III: the genomes of soil and plant-associated and newly described type strains.</title>
        <authorList>
            <person name="Whitman W.B."/>
            <person name="Woyke T."/>
            <person name="Klenk H.P."/>
            <person name="Zhou Y."/>
            <person name="Lilburn T.G."/>
            <person name="Beck B.J."/>
            <person name="De Vos P."/>
            <person name="Vandamme P."/>
            <person name="Eisen J.A."/>
            <person name="Garrity G."/>
            <person name="Hugenholtz P."/>
            <person name="Kyrpides N.C."/>
        </authorList>
    </citation>
    <scope>NUCLEOTIDE SEQUENCE [LARGE SCALE GENOMIC DNA]</scope>
    <source>
        <strain evidence="1 2">CGMCC 1.5364</strain>
    </source>
</reference>
<dbReference type="EMBL" id="VLKU01000006">
    <property type="protein sequence ID" value="TWI33884.1"/>
    <property type="molecule type" value="Genomic_DNA"/>
</dbReference>
<dbReference type="InterPro" id="IPR010451">
    <property type="entry name" value="Acetoacetate_decarboxylase"/>
</dbReference>
<dbReference type="Gene3D" id="2.40.400.10">
    <property type="entry name" value="Acetoacetate decarboxylase-like"/>
    <property type="match status" value="1"/>
</dbReference>
<proteinExistence type="predicted"/>
<evidence type="ECO:0000313" key="2">
    <source>
        <dbReference type="Proteomes" id="UP000316225"/>
    </source>
</evidence>
<keyword evidence="2" id="KW-1185">Reference proteome</keyword>
<dbReference type="SUPFAM" id="SSF160104">
    <property type="entry name" value="Acetoacetate decarboxylase-like"/>
    <property type="match status" value="1"/>
</dbReference>
<dbReference type="RefSeq" id="WP_145398050.1">
    <property type="nucleotide sequence ID" value="NZ_VLKU01000006.1"/>
</dbReference>